<reference evidence="8 9" key="1">
    <citation type="submission" date="2017-07" db="EMBL/GenBank/DDBJ databases">
        <title>Sandarakinorhabdus cyanobacteriorum sp. nov., a novel bacterium isolated from cyanobacterial aggregates in a eutrophic lake.</title>
        <authorList>
            <person name="Cai H."/>
        </authorList>
    </citation>
    <scope>NUCLEOTIDE SEQUENCE [LARGE SCALE GENOMIC DNA]</scope>
    <source>
        <strain evidence="8 9">TH057</strain>
    </source>
</reference>
<dbReference type="EMBL" id="NOXT01000125">
    <property type="protein sequence ID" value="OYQ24309.1"/>
    <property type="molecule type" value="Genomic_DNA"/>
</dbReference>
<dbReference type="PROSITE" id="PS00758">
    <property type="entry name" value="ARGE_DAPE_CPG2_1"/>
    <property type="match status" value="1"/>
</dbReference>
<accession>A0A255Y514</accession>
<dbReference type="GO" id="GO:0016787">
    <property type="term" value="F:hydrolase activity"/>
    <property type="evidence" value="ECO:0007669"/>
    <property type="project" value="UniProtKB-KW"/>
</dbReference>
<dbReference type="OrthoDB" id="9776600at2"/>
<keyword evidence="2" id="KW-0479">Metal-binding</keyword>
<evidence type="ECO:0000259" key="7">
    <source>
        <dbReference type="Pfam" id="PF07687"/>
    </source>
</evidence>
<evidence type="ECO:0000313" key="8">
    <source>
        <dbReference type="EMBL" id="OYQ24309.1"/>
    </source>
</evidence>
<dbReference type="Proteomes" id="UP000216991">
    <property type="component" value="Unassembled WGS sequence"/>
</dbReference>
<proteinExistence type="predicted"/>
<dbReference type="Gene3D" id="3.30.70.360">
    <property type="match status" value="1"/>
</dbReference>
<dbReference type="GO" id="GO:0046872">
    <property type="term" value="F:metal ion binding"/>
    <property type="evidence" value="ECO:0007669"/>
    <property type="project" value="UniProtKB-KW"/>
</dbReference>
<keyword evidence="4" id="KW-0862">Zinc</keyword>
<keyword evidence="9" id="KW-1185">Reference proteome</keyword>
<evidence type="ECO:0000256" key="4">
    <source>
        <dbReference type="ARBA" id="ARBA00022833"/>
    </source>
</evidence>
<evidence type="ECO:0000256" key="3">
    <source>
        <dbReference type="ARBA" id="ARBA00022801"/>
    </source>
</evidence>
<feature type="active site" description="Proton acceptor" evidence="5">
    <location>
        <position position="171"/>
    </location>
</feature>
<dbReference type="PANTHER" id="PTHR43808">
    <property type="entry name" value="ACETYLORNITHINE DEACETYLASE"/>
    <property type="match status" value="1"/>
</dbReference>
<dbReference type="NCBIfam" id="NF004788">
    <property type="entry name" value="PRK06133.1"/>
    <property type="match status" value="1"/>
</dbReference>
<evidence type="ECO:0000256" key="6">
    <source>
        <dbReference type="SAM" id="SignalP"/>
    </source>
</evidence>
<dbReference type="PIRSF" id="PIRSF037238">
    <property type="entry name" value="Carboxypeptidase_G2"/>
    <property type="match status" value="1"/>
</dbReference>
<organism evidence="8 9">
    <name type="scientific">Sandarakinorhabdus cyanobacteriorum</name>
    <dbReference type="NCBI Taxonomy" id="1981098"/>
    <lineage>
        <taxon>Bacteria</taxon>
        <taxon>Pseudomonadati</taxon>
        <taxon>Pseudomonadota</taxon>
        <taxon>Alphaproteobacteria</taxon>
        <taxon>Sphingomonadales</taxon>
        <taxon>Sphingosinicellaceae</taxon>
        <taxon>Sandarakinorhabdus</taxon>
    </lineage>
</organism>
<dbReference type="AlphaFoldDB" id="A0A255Y514"/>
<dbReference type="SUPFAM" id="SSF53187">
    <property type="entry name" value="Zn-dependent exopeptidases"/>
    <property type="match status" value="1"/>
</dbReference>
<gene>
    <name evidence="8" type="ORF">CHU93_15840</name>
</gene>
<feature type="chain" id="PRO_5013191571" description="Peptidase M20 dimerisation domain-containing protein" evidence="6">
    <location>
        <begin position="19"/>
        <end position="409"/>
    </location>
</feature>
<keyword evidence="6" id="KW-0732">Signal</keyword>
<dbReference type="Pfam" id="PF01546">
    <property type="entry name" value="Peptidase_M20"/>
    <property type="match status" value="1"/>
</dbReference>
<dbReference type="RefSeq" id="WP_094475116.1">
    <property type="nucleotide sequence ID" value="NZ_NOXT01000125.1"/>
</dbReference>
<protein>
    <recommendedName>
        <fullName evidence="7">Peptidase M20 dimerisation domain-containing protein</fullName>
    </recommendedName>
</protein>
<dbReference type="InterPro" id="IPR050072">
    <property type="entry name" value="Peptidase_M20A"/>
</dbReference>
<dbReference type="InterPro" id="IPR001261">
    <property type="entry name" value="ArgE/DapE_CS"/>
</dbReference>
<sequence length="409" mass="42710">MKRALAALAALIATSAWAAPPKPDAALLKAATAEAPALTKTLQQLVEIETGSGDAEGLAAMGTLLEARLAALGGKTERVKPMGEALGDIIVARWQGKGQGKILLIAHMDTVYQRGALARAPFKLVGSPQGTLAYGPGVADDKGGVALILHTLTLLSPRDYAELTVAINTDEERGSLGSGPIITELSKGKSAVLSFEPTGYPEAMTNGTSGTNTVIVTIKGKSAHAGAAPESGINALAEAANIINATRDLDQGPGKLRFNWTVVNQDRGVRNIIPDSVTLIGDLRIIDMAEFEPFKRALGQRLAAPSQPGAVVNYEVRLNRPPFNVTPASMALIEEAQATYARLGRKLKLMPRTGGGTDAAFAALAGVPVLEALGLPGAGYHTTDAEYVYLEAVPSRLYLAASLIRRLGR</sequence>
<evidence type="ECO:0000256" key="2">
    <source>
        <dbReference type="ARBA" id="ARBA00022723"/>
    </source>
</evidence>
<dbReference type="InterPro" id="IPR002933">
    <property type="entry name" value="Peptidase_M20"/>
</dbReference>
<dbReference type="PANTHER" id="PTHR43808:SF10">
    <property type="entry name" value="BLL3749 PROTEIN"/>
    <property type="match status" value="1"/>
</dbReference>
<dbReference type="InterPro" id="IPR017150">
    <property type="entry name" value="Pept_M20_glutamate_carboxypep"/>
</dbReference>
<keyword evidence="3" id="KW-0378">Hydrolase</keyword>
<evidence type="ECO:0000256" key="1">
    <source>
        <dbReference type="ARBA" id="ARBA00001947"/>
    </source>
</evidence>
<feature type="active site" evidence="5">
    <location>
        <position position="109"/>
    </location>
</feature>
<dbReference type="InterPro" id="IPR011650">
    <property type="entry name" value="Peptidase_M20_dimer"/>
</dbReference>
<dbReference type="Pfam" id="PF07687">
    <property type="entry name" value="M20_dimer"/>
    <property type="match status" value="1"/>
</dbReference>
<dbReference type="InterPro" id="IPR036264">
    <property type="entry name" value="Bact_exopeptidase_dim_dom"/>
</dbReference>
<dbReference type="SUPFAM" id="SSF55031">
    <property type="entry name" value="Bacterial exopeptidase dimerisation domain"/>
    <property type="match status" value="1"/>
</dbReference>
<name>A0A255Y514_9SPHN</name>
<comment type="cofactor">
    <cofactor evidence="1">
        <name>Zn(2+)</name>
        <dbReference type="ChEBI" id="CHEBI:29105"/>
    </cofactor>
</comment>
<evidence type="ECO:0000313" key="9">
    <source>
        <dbReference type="Proteomes" id="UP000216991"/>
    </source>
</evidence>
<feature type="domain" description="Peptidase M20 dimerisation" evidence="7">
    <location>
        <begin position="207"/>
        <end position="304"/>
    </location>
</feature>
<comment type="caution">
    <text evidence="8">The sequence shown here is derived from an EMBL/GenBank/DDBJ whole genome shotgun (WGS) entry which is preliminary data.</text>
</comment>
<feature type="signal peptide" evidence="6">
    <location>
        <begin position="1"/>
        <end position="18"/>
    </location>
</feature>
<evidence type="ECO:0000256" key="5">
    <source>
        <dbReference type="PIRSR" id="PIRSR037238-1"/>
    </source>
</evidence>
<dbReference type="CDD" id="cd03885">
    <property type="entry name" value="M20_CPDG2"/>
    <property type="match status" value="1"/>
</dbReference>
<dbReference type="Gene3D" id="3.40.630.10">
    <property type="entry name" value="Zn peptidases"/>
    <property type="match status" value="1"/>
</dbReference>